<accession>A0A3B0XNM4</accession>
<dbReference type="AlphaFoldDB" id="A0A3B0XNM4"/>
<gene>
    <name evidence="2" type="ORF">MNBD_GAMMA10-257</name>
</gene>
<evidence type="ECO:0000313" key="2">
    <source>
        <dbReference type="EMBL" id="VAW69898.1"/>
    </source>
</evidence>
<name>A0A3B0XNM4_9ZZZZ</name>
<evidence type="ECO:0000259" key="1">
    <source>
        <dbReference type="Pfam" id="PF13681"/>
    </source>
</evidence>
<dbReference type="InterPro" id="IPR025205">
    <property type="entry name" value="PilX/PilW_C"/>
</dbReference>
<dbReference type="Pfam" id="PF13681">
    <property type="entry name" value="PilX"/>
    <property type="match status" value="1"/>
</dbReference>
<reference evidence="2" key="1">
    <citation type="submission" date="2018-06" db="EMBL/GenBank/DDBJ databases">
        <authorList>
            <person name="Zhirakovskaya E."/>
        </authorList>
    </citation>
    <scope>NUCLEOTIDE SEQUENCE</scope>
</reference>
<proteinExistence type="predicted"/>
<sequence>NAFQCAEAGLRAGEIWLSKLSGPAYQVAANPVQGENQVWEANHNDIKNPELGKETLWADAGKTWAYGNVMTNAAASVGCGTEPRYFIEALGSLLPDSENLDYKVQARGRGVMYRITAYSTGIDNTAAVVLQTTYLQPIN</sequence>
<protein>
    <recommendedName>
        <fullName evidence="1">PilX/PilW C-terminal domain-containing protein</fullName>
    </recommendedName>
</protein>
<feature type="non-terminal residue" evidence="2">
    <location>
        <position position="1"/>
    </location>
</feature>
<feature type="domain" description="PilX/PilW C-terminal" evidence="1">
    <location>
        <begin position="50"/>
        <end position="135"/>
    </location>
</feature>
<organism evidence="2">
    <name type="scientific">hydrothermal vent metagenome</name>
    <dbReference type="NCBI Taxonomy" id="652676"/>
    <lineage>
        <taxon>unclassified sequences</taxon>
        <taxon>metagenomes</taxon>
        <taxon>ecological metagenomes</taxon>
    </lineage>
</organism>
<dbReference type="EMBL" id="UOFJ01000476">
    <property type="protein sequence ID" value="VAW69898.1"/>
    <property type="molecule type" value="Genomic_DNA"/>
</dbReference>